<keyword evidence="2" id="KW-1185">Reference proteome</keyword>
<dbReference type="VEuPathDB" id="AmoebaDB:NfTy_062940"/>
<dbReference type="VEuPathDB" id="AmoebaDB:NF0046720"/>
<evidence type="ECO:0000313" key="1">
    <source>
        <dbReference type="EMBL" id="KAF0977319.1"/>
    </source>
</evidence>
<evidence type="ECO:0000313" key="2">
    <source>
        <dbReference type="Proteomes" id="UP000444721"/>
    </source>
</evidence>
<dbReference type="OMA" id="RISMNND"/>
<reference evidence="1 2" key="1">
    <citation type="journal article" date="2019" name="Sci. Rep.">
        <title>Nanopore sequencing improves the draft genome of the human pathogenic amoeba Naegleria fowleri.</title>
        <authorList>
            <person name="Liechti N."/>
            <person name="Schurch N."/>
            <person name="Bruggmann R."/>
            <person name="Wittwer M."/>
        </authorList>
    </citation>
    <scope>NUCLEOTIDE SEQUENCE [LARGE SCALE GENOMIC DNA]</scope>
    <source>
        <strain evidence="1 2">ATCC 30894</strain>
    </source>
</reference>
<evidence type="ECO:0008006" key="3">
    <source>
        <dbReference type="Google" id="ProtNLM"/>
    </source>
</evidence>
<accession>A0A6A5BWM2</accession>
<dbReference type="SUPFAM" id="SSF49785">
    <property type="entry name" value="Galactose-binding domain-like"/>
    <property type="match status" value="1"/>
</dbReference>
<dbReference type="Proteomes" id="UP000444721">
    <property type="component" value="Unassembled WGS sequence"/>
</dbReference>
<comment type="caution">
    <text evidence="1">The sequence shown here is derived from an EMBL/GenBank/DDBJ whole genome shotgun (WGS) entry which is preliminary data.</text>
</comment>
<dbReference type="Gene3D" id="2.60.120.260">
    <property type="entry name" value="Galactose-binding domain-like"/>
    <property type="match status" value="1"/>
</dbReference>
<dbReference type="GeneID" id="68111190"/>
<dbReference type="EMBL" id="VFQX01000035">
    <property type="protein sequence ID" value="KAF0977319.1"/>
    <property type="molecule type" value="Genomic_DNA"/>
</dbReference>
<proteinExistence type="predicted"/>
<sequence length="631" mass="70408">MYNKPIGYSTQPPQQGTNTVYPGTTSTQQGMMNNSFYGSIPQQHNNMMMYNNNPNMTNSSYMMMSNNPSSSSMTNVNSNIMYGNYGTTNNNNMMMMSNTQPFSSTSTGSTMNNNNFNNFNNIPTPTNVMMMGNNPSTMSIPGATTSGGVVTNPTKLPPLPVSLTKPRVHLVPSLPAHEKPLSTKSLGELSQPRWIIPYNLKMSSRYSTTGNSIDCLSEEGETAGISGVCTNSEDQPFVQVIFKEKVKVSRMILGPCMRPLWGTTYLEGCVVEYEMDGQWNPLTTITFQNGLNTMDLSWSNVICTSSFRVRKSGTGYIGIGVWKFFGICQYDEEEPMEEQVSDEIDSAKTMDLLCLPYTLIMSSKYGSCENSMVALWDESTLDIGAGTCSESNAYIEATFKCPQYFTHIRLKPLTQSGWGSAYTNNTLLEFSENGIEWRTCMSLVDITESQPIITLRSPIFSSNWRIRREATGYVSLGLLKFYTFKPYYNPYSQPVKQPNPLKYTLAMSSMYAHCQNTFEILQEETKNGGAGTGKDTNAWIQANLDDIYTIYTLKIRPILLPEWGAKYLQTAQVEFSIDGSTWINAKTLNQVEPVTSIVAISRVPAKFIRISMNNDQGTYVGLGTFKVYGYK</sequence>
<name>A0A6A5BWM2_NAEFO</name>
<protein>
    <recommendedName>
        <fullName evidence="3">F5/8 type C domain-containing protein</fullName>
    </recommendedName>
</protein>
<dbReference type="AlphaFoldDB" id="A0A6A5BWM2"/>
<dbReference type="InterPro" id="IPR008979">
    <property type="entry name" value="Galactose-bd-like_sf"/>
</dbReference>
<gene>
    <name evidence="1" type="ORF">FDP41_003972</name>
</gene>
<dbReference type="VEuPathDB" id="AmoebaDB:FDP41_003972"/>
<dbReference type="OrthoDB" id="10355172at2759"/>
<organism evidence="1 2">
    <name type="scientific">Naegleria fowleri</name>
    <name type="common">Brain eating amoeba</name>
    <dbReference type="NCBI Taxonomy" id="5763"/>
    <lineage>
        <taxon>Eukaryota</taxon>
        <taxon>Discoba</taxon>
        <taxon>Heterolobosea</taxon>
        <taxon>Tetramitia</taxon>
        <taxon>Eutetramitia</taxon>
        <taxon>Vahlkampfiidae</taxon>
        <taxon>Naegleria</taxon>
    </lineage>
</organism>
<dbReference type="RefSeq" id="XP_044562032.1">
    <property type="nucleotide sequence ID" value="XM_044707335.1"/>
</dbReference>